<dbReference type="GeneID" id="136082414"/>
<feature type="domain" description="Transposable element P transposase-like RNase H" evidence="1">
    <location>
        <begin position="87"/>
        <end position="233"/>
    </location>
</feature>
<proteinExistence type="predicted"/>
<accession>A0ABM4C7Y2</accession>
<dbReference type="RefSeq" id="XP_065657720.1">
    <property type="nucleotide sequence ID" value="XM_065801648.1"/>
</dbReference>
<evidence type="ECO:0000259" key="1">
    <source>
        <dbReference type="Pfam" id="PF21787"/>
    </source>
</evidence>
<evidence type="ECO:0000313" key="2">
    <source>
        <dbReference type="Proteomes" id="UP001652625"/>
    </source>
</evidence>
<keyword evidence="2" id="KW-1185">Reference proteome</keyword>
<dbReference type="Proteomes" id="UP001652625">
    <property type="component" value="Chromosome 07"/>
</dbReference>
<organism evidence="2 3">
    <name type="scientific">Hydra vulgaris</name>
    <name type="common">Hydra</name>
    <name type="synonym">Hydra attenuata</name>
    <dbReference type="NCBI Taxonomy" id="6087"/>
    <lineage>
        <taxon>Eukaryota</taxon>
        <taxon>Metazoa</taxon>
        <taxon>Cnidaria</taxon>
        <taxon>Hydrozoa</taxon>
        <taxon>Hydroidolina</taxon>
        <taxon>Anthoathecata</taxon>
        <taxon>Aplanulata</taxon>
        <taxon>Hydridae</taxon>
        <taxon>Hydra</taxon>
    </lineage>
</organism>
<dbReference type="InterPro" id="IPR048365">
    <property type="entry name" value="TNP-like_RNaseH_N"/>
</dbReference>
<protein>
    <submittedName>
        <fullName evidence="3">Uncharacterized protein LOC136082414 isoform X1</fullName>
    </submittedName>
</protein>
<reference evidence="3" key="1">
    <citation type="submission" date="2025-08" db="UniProtKB">
        <authorList>
            <consortium name="RefSeq"/>
        </authorList>
    </citation>
    <scope>IDENTIFICATION</scope>
</reference>
<gene>
    <name evidence="3" type="primary">LOC136082414</name>
</gene>
<evidence type="ECO:0000313" key="3">
    <source>
        <dbReference type="RefSeq" id="XP_065657720.1"/>
    </source>
</evidence>
<name>A0ABM4C7Y2_HYDVU</name>
<sequence length="356" mass="41563">MEECLIEKNNNPFSENSPQYLLWEQQKIQVSRKDKRSIKWHPVLIRWCLSIYLQSPETYNHLSQSEFMYLPCKNTLLKYINFTDPGCGFNADVISRLILNADIKNLKEHEKNVSLVFDEMKIKSGLVFSTTTGKIVGLTEMGSLNDALDEFKNKTEGNKSVNCTTLAKYVIVFMVRGIFLSLCYPFGHFASSGFNSDQIFNCAWEVTRILECIGFKVRSMIVDGASPNRKFFQIHLAENYENVKDTTVDWTWNIWCPTRKLYFFCDVPHLIKTTRNNLENSHWNQHSLNLMIEDQFITWSQIMNVYEWDLGMFHDAVGLRLGHKLRDEHIHLTPQSRMRVNLAAQVRLHIADKFLN</sequence>
<dbReference type="Pfam" id="PF21787">
    <property type="entry name" value="TNP-like_RNaseH_N"/>
    <property type="match status" value="1"/>
</dbReference>